<evidence type="ECO:0000256" key="1">
    <source>
        <dbReference type="ARBA" id="ARBA00022821"/>
    </source>
</evidence>
<comment type="caution">
    <text evidence="3">The sequence shown here is derived from an EMBL/GenBank/DDBJ whole genome shotgun (WGS) entry which is preliminary data.</text>
</comment>
<dbReference type="SUPFAM" id="SSF52047">
    <property type="entry name" value="RNI-like"/>
    <property type="match status" value="1"/>
</dbReference>
<keyword evidence="1" id="KW-0611">Plant defense</keyword>
<dbReference type="Gene3D" id="3.80.10.10">
    <property type="entry name" value="Ribonuclease Inhibitor"/>
    <property type="match status" value="1"/>
</dbReference>
<dbReference type="InterPro" id="IPR032675">
    <property type="entry name" value="LRR_dom_sf"/>
</dbReference>
<dbReference type="InterPro" id="IPR057135">
    <property type="entry name" value="At4g27190-like_LRR"/>
</dbReference>
<name>A0A392MF14_9FABA</name>
<keyword evidence="4" id="KW-1185">Reference proteome</keyword>
<evidence type="ECO:0000259" key="2">
    <source>
        <dbReference type="Pfam" id="PF23247"/>
    </source>
</evidence>
<accession>A0A392MF14</accession>
<dbReference type="AlphaFoldDB" id="A0A392MF14"/>
<feature type="domain" description="Disease resistance protein At4g27190-like leucine-rich repeats" evidence="2">
    <location>
        <begin position="155"/>
        <end position="218"/>
    </location>
</feature>
<reference evidence="3 4" key="1">
    <citation type="journal article" date="2018" name="Front. Plant Sci.">
        <title>Red Clover (Trifolium pratense) and Zigzag Clover (T. medium) - A Picture of Genomic Similarities and Differences.</title>
        <authorList>
            <person name="Dluhosova J."/>
            <person name="Istvanek J."/>
            <person name="Nedelnik J."/>
            <person name="Repkova J."/>
        </authorList>
    </citation>
    <scope>NUCLEOTIDE SEQUENCE [LARGE SCALE GENOMIC DNA]</scope>
    <source>
        <strain evidence="4">cv. 10/8</strain>
        <tissue evidence="3">Leaf</tissue>
    </source>
</reference>
<organism evidence="3 4">
    <name type="scientific">Trifolium medium</name>
    <dbReference type="NCBI Taxonomy" id="97028"/>
    <lineage>
        <taxon>Eukaryota</taxon>
        <taxon>Viridiplantae</taxon>
        <taxon>Streptophyta</taxon>
        <taxon>Embryophyta</taxon>
        <taxon>Tracheophyta</taxon>
        <taxon>Spermatophyta</taxon>
        <taxon>Magnoliopsida</taxon>
        <taxon>eudicotyledons</taxon>
        <taxon>Gunneridae</taxon>
        <taxon>Pentapetalae</taxon>
        <taxon>rosids</taxon>
        <taxon>fabids</taxon>
        <taxon>Fabales</taxon>
        <taxon>Fabaceae</taxon>
        <taxon>Papilionoideae</taxon>
        <taxon>50 kb inversion clade</taxon>
        <taxon>NPAAA clade</taxon>
        <taxon>Hologalegina</taxon>
        <taxon>IRL clade</taxon>
        <taxon>Trifolieae</taxon>
        <taxon>Trifolium</taxon>
    </lineage>
</organism>
<protein>
    <submittedName>
        <fullName evidence="3">Disease resistance protein (CC-NBS-LRR class) family protein</fullName>
    </submittedName>
</protein>
<evidence type="ECO:0000313" key="3">
    <source>
        <dbReference type="EMBL" id="MCH84844.1"/>
    </source>
</evidence>
<proteinExistence type="predicted"/>
<dbReference type="EMBL" id="LXQA010007475">
    <property type="protein sequence ID" value="MCH84844.1"/>
    <property type="molecule type" value="Genomic_DNA"/>
</dbReference>
<dbReference type="PANTHER" id="PTHR33463">
    <property type="entry name" value="NB-ARC DOMAIN-CONTAINING PROTEIN-RELATED"/>
    <property type="match status" value="1"/>
</dbReference>
<dbReference type="PANTHER" id="PTHR33463:SF183">
    <property type="entry name" value="NB-ARC DOMAIN DISEASE RESISTANCE PROTEIN"/>
    <property type="match status" value="1"/>
</dbReference>
<evidence type="ECO:0000313" key="4">
    <source>
        <dbReference type="Proteomes" id="UP000265520"/>
    </source>
</evidence>
<sequence length="324" mass="37370">MFTTRGVNLYASAYYPEEYVYEIILDIGILPNLQRFVLNDPIIRERTRVLRVNDFDISKLRASNKNILQISEAVVFRGLQGGCKNIIPDMVGVVGGMNHLSTLCFVDCAEIECILDTNFESKVDDLIPMLVELRFQLMINLIDLCQGPTLQVLPFFEKLEILDLKYFPQLHNIFPTECKLQNLKIMSLSYCKSSEVLFPISVAQSLLQLEKLIIEGCDELRHIIVSNREHDFNASKEITQAPMDSHFLMPCLRDVKIYDCQKLESVFPHCYVGGLSRLQMIDIWNVPQLKYVFGECDHQHQLQNHIMLPNLENLKLCYLHEVAI</sequence>
<dbReference type="Pfam" id="PF23247">
    <property type="entry name" value="LRR_RPS2"/>
    <property type="match status" value="1"/>
</dbReference>
<gene>
    <name evidence="3" type="ORF">A2U01_0005681</name>
</gene>
<dbReference type="InterPro" id="IPR050905">
    <property type="entry name" value="Plant_NBS-LRR"/>
</dbReference>
<dbReference type="Proteomes" id="UP000265520">
    <property type="component" value="Unassembled WGS sequence"/>
</dbReference>